<dbReference type="GO" id="GO:0010308">
    <property type="term" value="F:acireductone dioxygenase (Ni2+-requiring) activity"/>
    <property type="evidence" value="ECO:0007669"/>
    <property type="project" value="UniProtKB-UniRule"/>
</dbReference>
<dbReference type="GO" id="GO:0010309">
    <property type="term" value="F:acireductone dioxygenase [iron(II)-requiring] activity"/>
    <property type="evidence" value="ECO:0007669"/>
    <property type="project" value="UniProtKB-UniRule"/>
</dbReference>
<comment type="function">
    <text evidence="9">Catalyzes 2 different reactions between oxygene and the acireductone 1,2-dihydroxy-3-keto-5-methylthiopentene (DHK-MTPene) depending upon the metal bound in the active site. Fe-containing acireductone dioxygenase (Fe-ARD) produces formate and 2-keto-4-methylthiobutyrate (KMTB), the alpha-ketoacid precursor of methionine in the methionine recycle pathway. Ni-containing acireductone dioxygenase (Ni-ARD) produces methylthiopropionate, carbon monoxide and formate, and does not lie on the methionine recycle pathway.</text>
</comment>
<comment type="caution">
    <text evidence="9">Lacks conserved residue(s) required for the propagation of feature annotation.</text>
</comment>
<keyword evidence="2 9" id="KW-0533">Nickel</keyword>
<evidence type="ECO:0000256" key="1">
    <source>
        <dbReference type="ARBA" id="ARBA00000428"/>
    </source>
</evidence>
<feature type="binding site" evidence="9">
    <location>
        <position position="101"/>
    </location>
    <ligand>
        <name>Fe(2+)</name>
        <dbReference type="ChEBI" id="CHEBI:29033"/>
    </ligand>
</feature>
<keyword evidence="6 9" id="KW-0560">Oxidoreductase</keyword>
<dbReference type="InterPro" id="IPR004313">
    <property type="entry name" value="ARD"/>
</dbReference>
<gene>
    <name evidence="9" type="primary">mtnD</name>
    <name evidence="10" type="ORF">CRM82_14365</name>
</gene>
<organism evidence="10 11">
    <name type="scientific">Comamonas terrigena</name>
    <dbReference type="NCBI Taxonomy" id="32013"/>
    <lineage>
        <taxon>Bacteria</taxon>
        <taxon>Pseudomonadati</taxon>
        <taxon>Pseudomonadota</taxon>
        <taxon>Betaproteobacteria</taxon>
        <taxon>Burkholderiales</taxon>
        <taxon>Comamonadaceae</taxon>
        <taxon>Comamonas</taxon>
    </lineage>
</organism>
<dbReference type="EMBL" id="PDEA01000001">
    <property type="protein sequence ID" value="PEH89621.1"/>
    <property type="molecule type" value="Genomic_DNA"/>
</dbReference>
<keyword evidence="8 9" id="KW-0486">Methionine biosynthesis</keyword>
<dbReference type="GO" id="GO:0019284">
    <property type="term" value="P:L-methionine salvage from S-adenosylmethionine"/>
    <property type="evidence" value="ECO:0007669"/>
    <property type="project" value="InterPro"/>
</dbReference>
<dbReference type="EC" id="1.13.11.54" evidence="9"/>
<evidence type="ECO:0000313" key="11">
    <source>
        <dbReference type="Proteomes" id="UP000220246"/>
    </source>
</evidence>
<dbReference type="GO" id="GO:0016151">
    <property type="term" value="F:nickel cation binding"/>
    <property type="evidence" value="ECO:0007669"/>
    <property type="project" value="UniProtKB-UniRule"/>
</dbReference>
<feature type="binding site" evidence="9">
    <location>
        <position position="105"/>
    </location>
    <ligand>
        <name>Fe(2+)</name>
        <dbReference type="ChEBI" id="CHEBI:29033"/>
    </ligand>
</feature>
<reference evidence="11" key="1">
    <citation type="submission" date="2017-09" db="EMBL/GenBank/DDBJ databases">
        <title>FDA dAtabase for Regulatory Grade micrObial Sequences (FDA-ARGOS): Supporting development and validation of Infectious Disease Dx tests.</title>
        <authorList>
            <person name="Minogue T."/>
            <person name="Wolcott M."/>
            <person name="Wasieloski L."/>
            <person name="Aguilar W."/>
            <person name="Moore D."/>
            <person name="Tallon L."/>
            <person name="Sadzewicz L."/>
            <person name="Ott S."/>
            <person name="Zhao X."/>
            <person name="Nagaraj S."/>
            <person name="Vavikolanu K."/>
            <person name="Aluvathingal J."/>
            <person name="Nadendla S."/>
            <person name="Sichtig H."/>
        </authorList>
    </citation>
    <scope>NUCLEOTIDE SEQUENCE [LARGE SCALE GENOMIC DNA]</scope>
    <source>
        <strain evidence="11">FDAARGOS_394</strain>
    </source>
</reference>
<comment type="cofactor">
    <cofactor evidence="9">
        <name>Fe(2+)</name>
        <dbReference type="ChEBI" id="CHEBI:29033"/>
    </cofactor>
    <text evidence="9">Binds 1 Fe(2+) cation per monomer.</text>
</comment>
<dbReference type="PANTHER" id="PTHR23418">
    <property type="entry name" value="ACIREDUCTONE DIOXYGENASE"/>
    <property type="match status" value="1"/>
</dbReference>
<keyword evidence="7 9" id="KW-0408">Iron</keyword>
<feature type="binding site" evidence="9">
    <location>
        <position position="99"/>
    </location>
    <ligand>
        <name>Ni(2+)</name>
        <dbReference type="ChEBI" id="CHEBI:49786"/>
    </ligand>
</feature>
<dbReference type="SUPFAM" id="SSF51182">
    <property type="entry name" value="RmlC-like cupins"/>
    <property type="match status" value="1"/>
</dbReference>
<feature type="binding site" evidence="9">
    <location>
        <position position="144"/>
    </location>
    <ligand>
        <name>Fe(2+)</name>
        <dbReference type="ChEBI" id="CHEBI:29033"/>
    </ligand>
</feature>
<feature type="binding site" evidence="9">
    <location>
        <position position="105"/>
    </location>
    <ligand>
        <name>Ni(2+)</name>
        <dbReference type="ChEBI" id="CHEBI:49786"/>
    </ligand>
</feature>
<dbReference type="UniPathway" id="UPA00904">
    <property type="reaction ID" value="UER00878"/>
</dbReference>
<feature type="site" description="Important to generate the dianion" evidence="9">
    <location>
        <position position="107"/>
    </location>
</feature>
<evidence type="ECO:0000256" key="7">
    <source>
        <dbReference type="ARBA" id="ARBA00023004"/>
    </source>
</evidence>
<dbReference type="RefSeq" id="WP_083520194.1">
    <property type="nucleotide sequence ID" value="NZ_PDEA01000001.1"/>
</dbReference>
<comment type="subunit">
    <text evidence="9">Monomer.</text>
</comment>
<evidence type="ECO:0000256" key="9">
    <source>
        <dbReference type="HAMAP-Rule" id="MF_01682"/>
    </source>
</evidence>
<comment type="catalytic activity">
    <reaction evidence="1 9">
        <text>1,2-dihydroxy-5-(methylsulfanyl)pent-1-en-3-one + O2 = 4-methylsulfanyl-2-oxobutanoate + formate + 2 H(+)</text>
        <dbReference type="Rhea" id="RHEA:24504"/>
        <dbReference type="ChEBI" id="CHEBI:15378"/>
        <dbReference type="ChEBI" id="CHEBI:15379"/>
        <dbReference type="ChEBI" id="CHEBI:15740"/>
        <dbReference type="ChEBI" id="CHEBI:16723"/>
        <dbReference type="ChEBI" id="CHEBI:49252"/>
        <dbReference type="EC" id="1.13.11.54"/>
    </reaction>
</comment>
<dbReference type="InterPro" id="IPR011051">
    <property type="entry name" value="RmlC_Cupin_sf"/>
</dbReference>
<dbReference type="EC" id="1.13.11.53" evidence="9"/>
<dbReference type="STRING" id="1219032.GCA_001515545_00229"/>
<comment type="similarity">
    <text evidence="9">Belongs to the acireductone dioxygenase (ARD) family.</text>
</comment>
<dbReference type="AlphaFoldDB" id="A0A2A7UWQ7"/>
<dbReference type="GeneID" id="80801805"/>
<evidence type="ECO:0000256" key="5">
    <source>
        <dbReference type="ARBA" id="ARBA00022964"/>
    </source>
</evidence>
<evidence type="ECO:0000256" key="3">
    <source>
        <dbReference type="ARBA" id="ARBA00022605"/>
    </source>
</evidence>
<evidence type="ECO:0000256" key="4">
    <source>
        <dbReference type="ARBA" id="ARBA00022723"/>
    </source>
</evidence>
<comment type="catalytic activity">
    <reaction evidence="9">
        <text>1,2-dihydroxy-5-(methylsulfanyl)pent-1-en-3-one + O2 = 3-(methylsulfanyl)propanoate + CO + formate + 2 H(+)</text>
        <dbReference type="Rhea" id="RHEA:14161"/>
        <dbReference type="ChEBI" id="CHEBI:15378"/>
        <dbReference type="ChEBI" id="CHEBI:15379"/>
        <dbReference type="ChEBI" id="CHEBI:15740"/>
        <dbReference type="ChEBI" id="CHEBI:17245"/>
        <dbReference type="ChEBI" id="CHEBI:49016"/>
        <dbReference type="ChEBI" id="CHEBI:49252"/>
        <dbReference type="EC" id="1.13.11.53"/>
    </reaction>
</comment>
<feature type="site" description="May play a role in transmitting local conformational changes" evidence="9">
    <location>
        <position position="104"/>
    </location>
</feature>
<feature type="binding site" evidence="9">
    <location>
        <position position="144"/>
    </location>
    <ligand>
        <name>Ni(2+)</name>
        <dbReference type="ChEBI" id="CHEBI:49786"/>
    </ligand>
</feature>
<evidence type="ECO:0000256" key="6">
    <source>
        <dbReference type="ARBA" id="ARBA00023002"/>
    </source>
</evidence>
<keyword evidence="4 9" id="KW-0479">Metal-binding</keyword>
<dbReference type="Pfam" id="PF03079">
    <property type="entry name" value="ARD"/>
    <property type="match status" value="1"/>
</dbReference>
<dbReference type="GO" id="GO:0005506">
    <property type="term" value="F:iron ion binding"/>
    <property type="evidence" value="ECO:0007669"/>
    <property type="project" value="UniProtKB-UniRule"/>
</dbReference>
<evidence type="ECO:0000256" key="8">
    <source>
        <dbReference type="ARBA" id="ARBA00023167"/>
    </source>
</evidence>
<dbReference type="InterPro" id="IPR023956">
    <property type="entry name" value="ARD_bac"/>
</dbReference>
<dbReference type="PANTHER" id="PTHR23418:SF0">
    <property type="entry name" value="ACIREDUCTONE DIOXYGENASE"/>
    <property type="match status" value="1"/>
</dbReference>
<name>A0A2A7UWQ7_COMTR</name>
<dbReference type="Gene3D" id="2.60.120.10">
    <property type="entry name" value="Jelly Rolls"/>
    <property type="match status" value="1"/>
</dbReference>
<proteinExistence type="inferred from homology"/>
<keyword evidence="5 9" id="KW-0223">Dioxygenase</keyword>
<accession>A0A2A7UWQ7</accession>
<sequence length="182" mass="19476">MQEPSNIAAGLTASAVLRSAVTDLGVDWQHRPLQPEPGLAALLAQPALDDGAKATVVQALGAGLIDVCIAHGYQSMDLVVLHPDTPGLEETLARFDRPHTHADDEVRYIVDGAGLFGFFDAQGREHTVRVGPGDYLRVPAGAEHRFTLTAERRIKALRLFTDSAGWVAQYTAREAGPMAVDA</sequence>
<dbReference type="Proteomes" id="UP000220246">
    <property type="component" value="Unassembled WGS sequence"/>
</dbReference>
<keyword evidence="3 9" id="KW-0028">Amino-acid biosynthesis</keyword>
<keyword evidence="11" id="KW-1185">Reference proteome</keyword>
<comment type="caution">
    <text evidence="10">The sequence shown here is derived from an EMBL/GenBank/DDBJ whole genome shotgun (WGS) entry which is preliminary data.</text>
</comment>
<protein>
    <recommendedName>
        <fullName evidence="9">Acireductone dioxygenase</fullName>
    </recommendedName>
    <alternativeName>
        <fullName evidence="9">1,2-dihydroxy-3-keto-5-methylthiopentene dioxygenase</fullName>
        <shortName evidence="9">DHK-MTPene dioxygenase</shortName>
    </alternativeName>
    <alternativeName>
        <fullName evidence="9">Acireductone dioxygenase (Fe(2+)-requiring)</fullName>
        <shortName evidence="9">ARD'</shortName>
        <shortName evidence="9">Fe-ARD</shortName>
        <ecNumber evidence="9">1.13.11.54</ecNumber>
    </alternativeName>
    <alternativeName>
        <fullName evidence="9">Acireductone dioxygenase (Ni(2+)-requiring)</fullName>
        <shortName evidence="9">ARD</shortName>
        <shortName evidence="9">Ni-ARD</shortName>
        <ecNumber evidence="9">1.13.11.53</ecNumber>
    </alternativeName>
</protein>
<evidence type="ECO:0000256" key="2">
    <source>
        <dbReference type="ARBA" id="ARBA00022596"/>
    </source>
</evidence>
<dbReference type="OrthoDB" id="6058at2"/>
<feature type="binding site" evidence="9">
    <location>
        <position position="99"/>
    </location>
    <ligand>
        <name>Fe(2+)</name>
        <dbReference type="ChEBI" id="CHEBI:29033"/>
    </ligand>
</feature>
<evidence type="ECO:0000313" key="10">
    <source>
        <dbReference type="EMBL" id="PEH89621.1"/>
    </source>
</evidence>
<dbReference type="InterPro" id="IPR014710">
    <property type="entry name" value="RmlC-like_jellyroll"/>
</dbReference>
<dbReference type="GO" id="GO:0019509">
    <property type="term" value="P:L-methionine salvage from methylthioadenosine"/>
    <property type="evidence" value="ECO:0007669"/>
    <property type="project" value="UniProtKB-UniRule"/>
</dbReference>
<feature type="binding site" evidence="9">
    <location>
        <position position="101"/>
    </location>
    <ligand>
        <name>Ni(2+)</name>
        <dbReference type="ChEBI" id="CHEBI:49786"/>
    </ligand>
</feature>
<dbReference type="CDD" id="cd02232">
    <property type="entry name" value="cupin_ARD"/>
    <property type="match status" value="1"/>
</dbReference>
<comment type="cofactor">
    <cofactor evidence="9">
        <name>Ni(2+)</name>
        <dbReference type="ChEBI" id="CHEBI:49786"/>
    </cofactor>
    <text evidence="9">Binds 1 nickel ion per monomer.</text>
</comment>
<comment type="pathway">
    <text evidence="9">Amino-acid biosynthesis; L-methionine biosynthesis via salvage pathway; L-methionine from S-methyl-5-thio-alpha-D-ribose 1-phosphate: step 5/6.</text>
</comment>
<dbReference type="HAMAP" id="MF_01682">
    <property type="entry name" value="Salvage_MtnD"/>
    <property type="match status" value="1"/>
</dbReference>